<sequence>MNKTDRNLGMGTDISRRDFLNGCRLAVGASLLPGAALAQDSYIAAQDIPNYYPPEITGMRGSHSGAFETAHQARNGMSFNGSDNGERYDLVVVGAGISGLSAAHFYQQARGANSRILILENHDDFGGHAKRNEFQTDGNNIIGYGGSMLLEEPGYYPAIAKKLLEDLGIDTQRFYRYFDRNLYSSMGLSEGLFFDTETFGSDYLAVGDWSDSSIYAQAPLSSKAREDLQRLFKDERHYLPNIPAAEQSDYLQNMDYRSYLRNQAAMDEGVLDVMQSFARGVWAVNIDALPARIAWSSGYPGFGNLDLGYESWRREGDQEEPNIFHFPDGNASVARLLVRKMIPAVAIGDTMEDIVTARFDYSQLDEPNSPIRIRLNSTVVRVQHINDNLSNAVKVTYVRDGKTHVIESNQVIMACYNQMIPHLCPEMPRAQKSALANCIRAPLVYTNVLLHNWHSFVNLGIHSAHCPGSYHHGVELDYPVSLGDYQFSKSPDEPIVLHLTRTPGEPGSSARDQFAAGMRDLLTTTFETFERNIRDQLSRLLGPGGFNAAQDIAAITVNRWPHGYAYGYDPDSDRVAFDPDSWPAEKRVWVNGSRRFGNISIASSDSASNAMAEAAIGEANRAVNDLN</sequence>
<dbReference type="InterPro" id="IPR006311">
    <property type="entry name" value="TAT_signal"/>
</dbReference>
<dbReference type="AlphaFoldDB" id="A0A381PNI4"/>
<dbReference type="Gene3D" id="3.50.50.60">
    <property type="entry name" value="FAD/NAD(P)-binding domain"/>
    <property type="match status" value="1"/>
</dbReference>
<dbReference type="PANTHER" id="PTHR42923">
    <property type="entry name" value="PROTOPORPHYRINOGEN OXIDASE"/>
    <property type="match status" value="1"/>
</dbReference>
<dbReference type="Pfam" id="PF13450">
    <property type="entry name" value="NAD_binding_8"/>
    <property type="match status" value="1"/>
</dbReference>
<dbReference type="SUPFAM" id="SSF51905">
    <property type="entry name" value="FAD/NAD(P)-binding domain"/>
    <property type="match status" value="1"/>
</dbReference>
<dbReference type="GO" id="GO:0016491">
    <property type="term" value="F:oxidoreductase activity"/>
    <property type="evidence" value="ECO:0007669"/>
    <property type="project" value="TreeGrafter"/>
</dbReference>
<dbReference type="EMBL" id="UINC01001000">
    <property type="protein sequence ID" value="SUZ67023.1"/>
    <property type="molecule type" value="Genomic_DNA"/>
</dbReference>
<organism evidence="1">
    <name type="scientific">marine metagenome</name>
    <dbReference type="NCBI Taxonomy" id="408172"/>
    <lineage>
        <taxon>unclassified sequences</taxon>
        <taxon>metagenomes</taxon>
        <taxon>ecological metagenomes</taxon>
    </lineage>
</organism>
<dbReference type="PANTHER" id="PTHR42923:SF3">
    <property type="entry name" value="PROTOPORPHYRINOGEN OXIDASE"/>
    <property type="match status" value="1"/>
</dbReference>
<protein>
    <recommendedName>
        <fullName evidence="2">Amine oxidase domain-containing protein</fullName>
    </recommendedName>
</protein>
<gene>
    <name evidence="1" type="ORF">METZ01_LOCUS19877</name>
</gene>
<proteinExistence type="predicted"/>
<name>A0A381PNI4_9ZZZZ</name>
<accession>A0A381PNI4</accession>
<reference evidence="1" key="1">
    <citation type="submission" date="2018-05" db="EMBL/GenBank/DDBJ databases">
        <authorList>
            <person name="Lanie J.A."/>
            <person name="Ng W.-L."/>
            <person name="Kazmierczak K.M."/>
            <person name="Andrzejewski T.M."/>
            <person name="Davidsen T.M."/>
            <person name="Wayne K.J."/>
            <person name="Tettelin H."/>
            <person name="Glass J.I."/>
            <person name="Rusch D."/>
            <person name="Podicherti R."/>
            <person name="Tsui H.-C.T."/>
            <person name="Winkler M.E."/>
        </authorList>
    </citation>
    <scope>NUCLEOTIDE SEQUENCE</scope>
</reference>
<evidence type="ECO:0008006" key="2">
    <source>
        <dbReference type="Google" id="ProtNLM"/>
    </source>
</evidence>
<evidence type="ECO:0000313" key="1">
    <source>
        <dbReference type="EMBL" id="SUZ67023.1"/>
    </source>
</evidence>
<dbReference type="PROSITE" id="PS51318">
    <property type="entry name" value="TAT"/>
    <property type="match status" value="1"/>
</dbReference>
<dbReference type="InterPro" id="IPR036188">
    <property type="entry name" value="FAD/NAD-bd_sf"/>
</dbReference>
<dbReference type="InterPro" id="IPR050464">
    <property type="entry name" value="Zeta_carotene_desat/Oxidored"/>
</dbReference>